<dbReference type="Proteomes" id="UP000295252">
    <property type="component" value="Chromosome VIII"/>
</dbReference>
<dbReference type="AlphaFoldDB" id="A0A068V4E7"/>
<dbReference type="EMBL" id="HG739182">
    <property type="protein sequence ID" value="CDP15394.1"/>
    <property type="molecule type" value="Genomic_DNA"/>
</dbReference>
<dbReference type="InParanoid" id="A0A068V4E7"/>
<keyword evidence="2" id="KW-1185">Reference proteome</keyword>
<evidence type="ECO:0000313" key="1">
    <source>
        <dbReference type="EMBL" id="CDP15394.1"/>
    </source>
</evidence>
<protein>
    <submittedName>
        <fullName evidence="1">Uncharacterized protein</fullName>
    </submittedName>
</protein>
<reference evidence="2" key="1">
    <citation type="journal article" date="2014" name="Science">
        <title>The coffee genome provides insight into the convergent evolution of caffeine biosynthesis.</title>
        <authorList>
            <person name="Denoeud F."/>
            <person name="Carretero-Paulet L."/>
            <person name="Dereeper A."/>
            <person name="Droc G."/>
            <person name="Guyot R."/>
            <person name="Pietrella M."/>
            <person name="Zheng C."/>
            <person name="Alberti A."/>
            <person name="Anthony F."/>
            <person name="Aprea G."/>
            <person name="Aury J.M."/>
            <person name="Bento P."/>
            <person name="Bernard M."/>
            <person name="Bocs S."/>
            <person name="Campa C."/>
            <person name="Cenci A."/>
            <person name="Combes M.C."/>
            <person name="Crouzillat D."/>
            <person name="Da Silva C."/>
            <person name="Daddiego L."/>
            <person name="De Bellis F."/>
            <person name="Dussert S."/>
            <person name="Garsmeur O."/>
            <person name="Gayraud T."/>
            <person name="Guignon V."/>
            <person name="Jahn K."/>
            <person name="Jamilloux V."/>
            <person name="Joet T."/>
            <person name="Labadie K."/>
            <person name="Lan T."/>
            <person name="Leclercq J."/>
            <person name="Lepelley M."/>
            <person name="Leroy T."/>
            <person name="Li L.T."/>
            <person name="Librado P."/>
            <person name="Lopez L."/>
            <person name="Munoz A."/>
            <person name="Noel B."/>
            <person name="Pallavicini A."/>
            <person name="Perrotta G."/>
            <person name="Poncet V."/>
            <person name="Pot D."/>
            <person name="Priyono X."/>
            <person name="Rigoreau M."/>
            <person name="Rouard M."/>
            <person name="Rozas J."/>
            <person name="Tranchant-Dubreuil C."/>
            <person name="VanBuren R."/>
            <person name="Zhang Q."/>
            <person name="Andrade A.C."/>
            <person name="Argout X."/>
            <person name="Bertrand B."/>
            <person name="de Kochko A."/>
            <person name="Graziosi G."/>
            <person name="Henry R.J."/>
            <person name="Jayarama X."/>
            <person name="Ming R."/>
            <person name="Nagai C."/>
            <person name="Rounsley S."/>
            <person name="Sankoff D."/>
            <person name="Giuliano G."/>
            <person name="Albert V.A."/>
            <person name="Wincker P."/>
            <person name="Lashermes P."/>
        </authorList>
    </citation>
    <scope>NUCLEOTIDE SEQUENCE [LARGE SCALE GENOMIC DNA]</scope>
    <source>
        <strain evidence="2">cv. DH200-94</strain>
    </source>
</reference>
<gene>
    <name evidence="1" type="ORF">GSCOC_T00043113001</name>
</gene>
<proteinExistence type="predicted"/>
<name>A0A068V4E7_COFCA</name>
<accession>A0A068V4E7</accession>
<evidence type="ECO:0000313" key="2">
    <source>
        <dbReference type="Proteomes" id="UP000295252"/>
    </source>
</evidence>
<dbReference type="Gramene" id="CDP15394">
    <property type="protein sequence ID" value="CDP15394"/>
    <property type="gene ID" value="GSCOC_T00043113001"/>
</dbReference>
<organism evidence="1 2">
    <name type="scientific">Coffea canephora</name>
    <name type="common">Robusta coffee</name>
    <dbReference type="NCBI Taxonomy" id="49390"/>
    <lineage>
        <taxon>Eukaryota</taxon>
        <taxon>Viridiplantae</taxon>
        <taxon>Streptophyta</taxon>
        <taxon>Embryophyta</taxon>
        <taxon>Tracheophyta</taxon>
        <taxon>Spermatophyta</taxon>
        <taxon>Magnoliopsida</taxon>
        <taxon>eudicotyledons</taxon>
        <taxon>Gunneridae</taxon>
        <taxon>Pentapetalae</taxon>
        <taxon>asterids</taxon>
        <taxon>lamiids</taxon>
        <taxon>Gentianales</taxon>
        <taxon>Rubiaceae</taxon>
        <taxon>Ixoroideae</taxon>
        <taxon>Gardenieae complex</taxon>
        <taxon>Bertiereae - Coffeeae clade</taxon>
        <taxon>Coffeeae</taxon>
        <taxon>Coffea</taxon>
    </lineage>
</organism>
<sequence length="104" mass="11616">MRIIFAASAVALQTAPQLIHSSLTPTLKPGTRHSTRTQSLLELSMDGCGLTCYALNSTFPRIRSDDCSLSLSLYSKYVHAHVPKNCLKWRRVFAGLLVLRIRRS</sequence>